<dbReference type="InterPro" id="IPR051544">
    <property type="entry name" value="TPS_OM_transporter"/>
</dbReference>
<dbReference type="InterPro" id="IPR005565">
    <property type="entry name" value="Hemolysn_activator_HlyB_C"/>
</dbReference>
<evidence type="ECO:0000256" key="3">
    <source>
        <dbReference type="ARBA" id="ARBA00023237"/>
    </source>
</evidence>
<feature type="region of interest" description="Disordered" evidence="4">
    <location>
        <begin position="34"/>
        <end position="62"/>
    </location>
</feature>
<dbReference type="EMBL" id="PDDX01000001">
    <property type="protein sequence ID" value="PHI32317.1"/>
    <property type="molecule type" value="Genomic_DNA"/>
</dbReference>
<feature type="domain" description="Polypeptide-transport-associated ShlB-type" evidence="7">
    <location>
        <begin position="74"/>
        <end position="148"/>
    </location>
</feature>
<keyword evidence="1" id="KW-0472">Membrane</keyword>
<keyword evidence="5" id="KW-0732">Signal</keyword>
<dbReference type="GO" id="GO:0008320">
    <property type="term" value="F:protein transmembrane transporter activity"/>
    <property type="evidence" value="ECO:0007669"/>
    <property type="project" value="TreeGrafter"/>
</dbReference>
<dbReference type="RefSeq" id="WP_029096370.1">
    <property type="nucleotide sequence ID" value="NZ_PDDX01000001.1"/>
</dbReference>
<reference evidence="9" key="1">
    <citation type="submission" date="2017-09" db="EMBL/GenBank/DDBJ databases">
        <title>FDA dAtabase for Regulatory Grade micrObial Sequences (FDA-ARGOS): Supporting development and validation of Infectious Disease Dx tests.</title>
        <authorList>
            <person name="Minogue T."/>
            <person name="Wolcott M."/>
            <person name="Wasieloski L."/>
            <person name="Aguilar W."/>
            <person name="Moore D."/>
            <person name="Tallon L."/>
            <person name="Sadzewicz L."/>
            <person name="Ott S."/>
            <person name="Zhao X."/>
            <person name="Nagaraj S."/>
            <person name="Vavikolanu K."/>
            <person name="Aluvathingal J."/>
            <person name="Nadendla S."/>
            <person name="Sichtig H."/>
        </authorList>
    </citation>
    <scope>NUCLEOTIDE SEQUENCE [LARGE SCALE GENOMIC DNA]</scope>
    <source>
        <strain evidence="9">FDAARGOS_387</strain>
    </source>
</reference>
<feature type="signal peptide" evidence="5">
    <location>
        <begin position="1"/>
        <end position="21"/>
    </location>
</feature>
<feature type="chain" id="PRO_5012496806" evidence="5">
    <location>
        <begin position="22"/>
        <end position="577"/>
    </location>
</feature>
<evidence type="ECO:0000256" key="5">
    <source>
        <dbReference type="SAM" id="SignalP"/>
    </source>
</evidence>
<keyword evidence="1" id="KW-1134">Transmembrane beta strand</keyword>
<evidence type="ECO:0000256" key="1">
    <source>
        <dbReference type="ARBA" id="ARBA00022452"/>
    </source>
</evidence>
<proteinExistence type="predicted"/>
<evidence type="ECO:0000256" key="2">
    <source>
        <dbReference type="ARBA" id="ARBA00022692"/>
    </source>
</evidence>
<dbReference type="PANTHER" id="PTHR34597">
    <property type="entry name" value="SLR1661 PROTEIN"/>
    <property type="match status" value="1"/>
</dbReference>
<name>A0A2C6DSY6_9GAMM</name>
<dbReference type="Gene3D" id="2.40.160.50">
    <property type="entry name" value="membrane protein fhac: a member of the omp85/tpsb transporter family"/>
    <property type="match status" value="1"/>
</dbReference>
<dbReference type="PANTHER" id="PTHR34597:SF6">
    <property type="entry name" value="BLR6126 PROTEIN"/>
    <property type="match status" value="1"/>
</dbReference>
<evidence type="ECO:0000259" key="6">
    <source>
        <dbReference type="Pfam" id="PF03865"/>
    </source>
</evidence>
<dbReference type="GO" id="GO:0046819">
    <property type="term" value="P:protein secretion by the type V secretion system"/>
    <property type="evidence" value="ECO:0007669"/>
    <property type="project" value="TreeGrafter"/>
</dbReference>
<dbReference type="Gene3D" id="3.10.20.310">
    <property type="entry name" value="membrane protein fhac"/>
    <property type="match status" value="1"/>
</dbReference>
<dbReference type="AlphaFoldDB" id="A0A2C6DSY6"/>
<evidence type="ECO:0000259" key="7">
    <source>
        <dbReference type="Pfam" id="PF08479"/>
    </source>
</evidence>
<organism evidence="8 9">
    <name type="scientific">Budvicia aquatica</name>
    <dbReference type="NCBI Taxonomy" id="82979"/>
    <lineage>
        <taxon>Bacteria</taxon>
        <taxon>Pseudomonadati</taxon>
        <taxon>Pseudomonadota</taxon>
        <taxon>Gammaproteobacteria</taxon>
        <taxon>Enterobacterales</taxon>
        <taxon>Budviciaceae</taxon>
        <taxon>Budvicia</taxon>
    </lineage>
</organism>
<dbReference type="OrthoDB" id="5753546at2"/>
<feature type="domain" description="Haemolysin activator HlyB C-terminal" evidence="6">
    <location>
        <begin position="380"/>
        <end position="536"/>
    </location>
</feature>
<dbReference type="Pfam" id="PF03865">
    <property type="entry name" value="ShlB"/>
    <property type="match status" value="1"/>
</dbReference>
<keyword evidence="9" id="KW-1185">Reference proteome</keyword>
<accession>A0A2C6DSY6</accession>
<keyword evidence="3" id="KW-0998">Cell outer membrane</keyword>
<dbReference type="Proteomes" id="UP000224974">
    <property type="component" value="Unassembled WGS sequence"/>
</dbReference>
<dbReference type="STRING" id="1111728.GCA_000427805_01396"/>
<sequence length="577" mass="64375">MKIRQICLFSLLSSAVGGAWADVLPTLIDPNNPARLAREVPRPSSPQAPRDQASVPSPGVATKSAGLTMDTLIEVKHIQFIGGTRYQNDVLVAPFARFIGKTVALKELLAATQSITEKYHNDGYVLSYAYLPANNFQQGTLRVALVEGYVANTRIQSDNTAVARWLERLSHKIMADKPLTQGVFERYTILMSRTPDTKVTVSANNPDNIYGSTVMDVKAEHPHYWNLSSTVDSRKNQQKAVVNATLSGLTSYGEQLGVAALIPISNSDDRENYFGLNYQQYLGDSGLQMQLRGSYYQKNPKDYTYLLTLPPYDVDIDNKSKETQSTGGIQFNYPLLLTRQHQWTVSGALDYLNKSYEYRFRATQAGQTLPISIPGVDQTLRYPAAELSLNGYREYSQAYWSTRFSLRQGIEGGVAHSDVPNTDIAFTRWRGNGETAYLFDKKWRLSSSIEGDWSDNNLPEPERVSFGGLRFGRGYPDGDASGDYGYGGQVEMRYLHTRDSIWLNSIQPYVVLDTARTYFNAVPANRKLASYAAGVTIGDGKHYSLSLEGARPIGDVPSDSDKRGWRFNATFTYNFNN</sequence>
<gene>
    <name evidence="8" type="ORF">CRN84_24860</name>
</gene>
<keyword evidence="2" id="KW-0812">Transmembrane</keyword>
<evidence type="ECO:0000256" key="4">
    <source>
        <dbReference type="SAM" id="MobiDB-lite"/>
    </source>
</evidence>
<dbReference type="GO" id="GO:0098046">
    <property type="term" value="C:type V protein secretion system complex"/>
    <property type="evidence" value="ECO:0007669"/>
    <property type="project" value="TreeGrafter"/>
</dbReference>
<evidence type="ECO:0000313" key="8">
    <source>
        <dbReference type="EMBL" id="PHI32317.1"/>
    </source>
</evidence>
<protein>
    <submittedName>
        <fullName evidence="8">ShlB/FhaC/HecB family hemolysin secretion/activation protein</fullName>
    </submittedName>
</protein>
<evidence type="ECO:0000313" key="9">
    <source>
        <dbReference type="Proteomes" id="UP000224974"/>
    </source>
</evidence>
<dbReference type="Pfam" id="PF08479">
    <property type="entry name" value="POTRA_2"/>
    <property type="match status" value="1"/>
</dbReference>
<comment type="caution">
    <text evidence="8">The sequence shown here is derived from an EMBL/GenBank/DDBJ whole genome shotgun (WGS) entry which is preliminary data.</text>
</comment>
<dbReference type="InterPro" id="IPR013686">
    <property type="entry name" value="Polypept-transport_assoc_ShlB"/>
</dbReference>